<feature type="chain" id="PRO_5047169923" description="DUF916 domain-containing protein" evidence="2">
    <location>
        <begin position="28"/>
        <end position="381"/>
    </location>
</feature>
<protein>
    <recommendedName>
        <fullName evidence="5">DUF916 domain-containing protein</fullName>
    </recommendedName>
</protein>
<evidence type="ECO:0000256" key="2">
    <source>
        <dbReference type="SAM" id="SignalP"/>
    </source>
</evidence>
<keyword evidence="1" id="KW-1133">Transmembrane helix</keyword>
<proteinExistence type="predicted"/>
<keyword evidence="2" id="KW-0732">Signal</keyword>
<evidence type="ECO:0000313" key="3">
    <source>
        <dbReference type="EMBL" id="MBC5754727.1"/>
    </source>
</evidence>
<dbReference type="Proteomes" id="UP000621540">
    <property type="component" value="Unassembled WGS sequence"/>
</dbReference>
<organism evidence="3 4">
    <name type="scientific">Roseburia yibonii</name>
    <dbReference type="NCBI Taxonomy" id="2763063"/>
    <lineage>
        <taxon>Bacteria</taxon>
        <taxon>Bacillati</taxon>
        <taxon>Bacillota</taxon>
        <taxon>Clostridia</taxon>
        <taxon>Lachnospirales</taxon>
        <taxon>Lachnospiraceae</taxon>
        <taxon>Roseburia</taxon>
    </lineage>
</organism>
<evidence type="ECO:0000313" key="4">
    <source>
        <dbReference type="Proteomes" id="UP000621540"/>
    </source>
</evidence>
<sequence>MKNRIKKGMGCLFLAGCIVFMPSAVMAAKKAEPPKEISMKLDGFEAGEDAKEEFLPQIDYDKETEQLHLSVSTEGQKEGQYPLSFFQDTKKDLKGYGGVVLSLVNEQAEELKMNMLLAPQEGGASVVADGEKVVLKEDEIWQETTADLGCFTIPADFDGQIYLPFDIFEQAEEIDGIYGLGFTFVLPEDDTAQVTLEAIQILPDADMQALNWFEVNGADTVLRPTVGESIADYITAFYNMAGTELKKNEAVTYEIQTEDGSAPEGMSIDENGRLTVKNDAVDGAYLLFARDASGQAFRRTITLKGSWTETQKTENGYDASMLPTDRVTEVVAKDSPFMDDSLIRAVRVAAVAIIVVFLGHYVYKHRKYKKEFVDAYYKGEK</sequence>
<comment type="caution">
    <text evidence="3">The sequence shown here is derived from an EMBL/GenBank/DDBJ whole genome shotgun (WGS) entry which is preliminary data.</text>
</comment>
<dbReference type="EMBL" id="JACOQH010000010">
    <property type="protein sequence ID" value="MBC5754727.1"/>
    <property type="molecule type" value="Genomic_DNA"/>
</dbReference>
<keyword evidence="1" id="KW-0472">Membrane</keyword>
<evidence type="ECO:0000256" key="1">
    <source>
        <dbReference type="SAM" id="Phobius"/>
    </source>
</evidence>
<reference evidence="3 4" key="1">
    <citation type="submission" date="2020-08" db="EMBL/GenBank/DDBJ databases">
        <title>Genome public.</title>
        <authorList>
            <person name="Liu C."/>
            <person name="Sun Q."/>
        </authorList>
    </citation>
    <scope>NUCLEOTIDE SEQUENCE [LARGE SCALE GENOMIC DNA]</scope>
    <source>
        <strain evidence="3 4">BX0805</strain>
    </source>
</reference>
<keyword evidence="4" id="KW-1185">Reference proteome</keyword>
<feature type="signal peptide" evidence="2">
    <location>
        <begin position="1"/>
        <end position="27"/>
    </location>
</feature>
<accession>A0ABR7ICR1</accession>
<keyword evidence="1" id="KW-0812">Transmembrane</keyword>
<feature type="transmembrane region" description="Helical" evidence="1">
    <location>
        <begin position="345"/>
        <end position="363"/>
    </location>
</feature>
<name>A0ABR7ICR1_9FIRM</name>
<gene>
    <name evidence="3" type="ORF">H8Z76_12040</name>
</gene>
<dbReference type="RefSeq" id="WP_186982603.1">
    <property type="nucleotide sequence ID" value="NZ_JACOQH010000010.1"/>
</dbReference>
<evidence type="ECO:0008006" key="5">
    <source>
        <dbReference type="Google" id="ProtNLM"/>
    </source>
</evidence>